<dbReference type="InterPro" id="IPR000238">
    <property type="entry name" value="RbfA"/>
</dbReference>
<dbReference type="Pfam" id="PF02033">
    <property type="entry name" value="RBFA"/>
    <property type="match status" value="1"/>
</dbReference>
<protein>
    <submittedName>
        <fullName evidence="2">Putative ribosome-binding factor A, mitochondrial</fullName>
    </submittedName>
</protein>
<reference evidence="2 3" key="1">
    <citation type="journal article" date="2010" name="Science">
        <title>Genomic comparison of the ants Camponotus floridanus and Harpegnathos saltator.</title>
        <authorList>
            <person name="Bonasio R."/>
            <person name="Zhang G."/>
            <person name="Ye C."/>
            <person name="Mutti N.S."/>
            <person name="Fang X."/>
            <person name="Qin N."/>
            <person name="Donahue G."/>
            <person name="Yang P."/>
            <person name="Li Q."/>
            <person name="Li C."/>
            <person name="Zhang P."/>
            <person name="Huang Z."/>
            <person name="Berger S.L."/>
            <person name="Reinberg D."/>
            <person name="Wang J."/>
            <person name="Liebig J."/>
        </authorList>
    </citation>
    <scope>NUCLEOTIDE SEQUENCE [LARGE SCALE GENOMIC DNA]</scope>
    <source>
        <strain evidence="3">C129</strain>
    </source>
</reference>
<feature type="compositionally biased region" description="Basic and acidic residues" evidence="1">
    <location>
        <begin position="285"/>
        <end position="294"/>
    </location>
</feature>
<dbReference type="OrthoDB" id="418445at2759"/>
<dbReference type="PANTHER" id="PTHR14725">
    <property type="entry name" value="RIBOSOME-BINDING FACTOR A, MITOCHONDRIAL-RELATED"/>
    <property type="match status" value="1"/>
</dbReference>
<dbReference type="InterPro" id="IPR015946">
    <property type="entry name" value="KH_dom-like_a/b"/>
</dbReference>
<dbReference type="SUPFAM" id="SSF89919">
    <property type="entry name" value="Ribosome-binding factor A, RbfA"/>
    <property type="match status" value="1"/>
</dbReference>
<sequence length="310" mass="35987">MLQGTRKSKRKWQDPTIDLHNTLGIEQSNKTASVQTMRRMVVRDKLFMKHITDLMSLGEVSDIINGGIEITCVKITPDYKCVNVYWINSTNDVSSPISKEALQKCAKIIRHELSQLRIIGIVPPIQFVEDKRFATEKEVERRLATINFKDEKSEEIQLDVSHTDIADQTLYMKSETNQDSEMDESYIELPIMRHDVLGLDHYKIMSRIISSVSKSKEAAQRRMLNINTNVDKSSCNLVSKEHDFLTQKEQSKILSDFLAAKRKEERRLHRARKLLKHEMLSNFEEEIKSDHNEPEGDYNENSDEFDSQVQ</sequence>
<gene>
    <name evidence="2" type="ORF">EAG_08445</name>
</gene>
<evidence type="ECO:0000313" key="2">
    <source>
        <dbReference type="EMBL" id="EFN73648.1"/>
    </source>
</evidence>
<dbReference type="PANTHER" id="PTHR14725:SF0">
    <property type="entry name" value="RIBOSOME-BINDING FACTOR A, MITOCHONDRIAL-RELATED"/>
    <property type="match status" value="1"/>
</dbReference>
<proteinExistence type="predicted"/>
<organism evidence="3">
    <name type="scientific">Camponotus floridanus</name>
    <name type="common">Florida carpenter ant</name>
    <dbReference type="NCBI Taxonomy" id="104421"/>
    <lineage>
        <taxon>Eukaryota</taxon>
        <taxon>Metazoa</taxon>
        <taxon>Ecdysozoa</taxon>
        <taxon>Arthropoda</taxon>
        <taxon>Hexapoda</taxon>
        <taxon>Insecta</taxon>
        <taxon>Pterygota</taxon>
        <taxon>Neoptera</taxon>
        <taxon>Endopterygota</taxon>
        <taxon>Hymenoptera</taxon>
        <taxon>Apocrita</taxon>
        <taxon>Aculeata</taxon>
        <taxon>Formicoidea</taxon>
        <taxon>Formicidae</taxon>
        <taxon>Formicinae</taxon>
        <taxon>Camponotus</taxon>
    </lineage>
</organism>
<feature type="compositionally biased region" description="Acidic residues" evidence="1">
    <location>
        <begin position="295"/>
        <end position="310"/>
    </location>
</feature>
<feature type="region of interest" description="Disordered" evidence="1">
    <location>
        <begin position="285"/>
        <end position="310"/>
    </location>
</feature>
<name>E1ZYV8_CAMFO</name>
<dbReference type="EMBL" id="GL435242">
    <property type="protein sequence ID" value="EFN73648.1"/>
    <property type="molecule type" value="Genomic_DNA"/>
</dbReference>
<dbReference type="OMA" id="CINVYWL"/>
<dbReference type="InterPro" id="IPR023799">
    <property type="entry name" value="RbfA_dom_sf"/>
</dbReference>
<evidence type="ECO:0000256" key="1">
    <source>
        <dbReference type="SAM" id="MobiDB-lite"/>
    </source>
</evidence>
<evidence type="ECO:0000313" key="3">
    <source>
        <dbReference type="Proteomes" id="UP000000311"/>
    </source>
</evidence>
<dbReference type="STRING" id="104421.E1ZYV8"/>
<dbReference type="GO" id="GO:0006364">
    <property type="term" value="P:rRNA processing"/>
    <property type="evidence" value="ECO:0007669"/>
    <property type="project" value="InterPro"/>
</dbReference>
<dbReference type="InParanoid" id="E1ZYV8"/>
<dbReference type="InterPro" id="IPR039212">
    <property type="entry name" value="RBFA_mitochondrial"/>
</dbReference>
<dbReference type="Gene3D" id="3.30.300.20">
    <property type="match status" value="1"/>
</dbReference>
<dbReference type="FunCoup" id="E1ZYV8">
    <property type="interactions" value="453"/>
</dbReference>
<keyword evidence="3" id="KW-1185">Reference proteome</keyword>
<dbReference type="AlphaFoldDB" id="E1ZYV8"/>
<dbReference type="Proteomes" id="UP000000311">
    <property type="component" value="Unassembled WGS sequence"/>
</dbReference>
<accession>E1ZYV8</accession>